<evidence type="ECO:0000313" key="2">
    <source>
        <dbReference type="EMBL" id="OGZ43306.1"/>
    </source>
</evidence>
<comment type="caution">
    <text evidence="2">The sequence shown here is derived from an EMBL/GenBank/DDBJ whole genome shotgun (WGS) entry which is preliminary data.</text>
</comment>
<feature type="domain" description="Carrier" evidence="1">
    <location>
        <begin position="32"/>
        <end position="84"/>
    </location>
</feature>
<evidence type="ECO:0000259" key="1">
    <source>
        <dbReference type="Pfam" id="PF00550"/>
    </source>
</evidence>
<gene>
    <name evidence="2" type="ORF">A2756_03290</name>
</gene>
<dbReference type="SUPFAM" id="SSF47336">
    <property type="entry name" value="ACP-like"/>
    <property type="match status" value="1"/>
</dbReference>
<evidence type="ECO:0000313" key="3">
    <source>
        <dbReference type="Proteomes" id="UP000177785"/>
    </source>
</evidence>
<dbReference type="AlphaFoldDB" id="A0A1G2FZ28"/>
<proteinExistence type="predicted"/>
<accession>A0A1G2FZ28</accession>
<dbReference type="Pfam" id="PF00550">
    <property type="entry name" value="PP-binding"/>
    <property type="match status" value="1"/>
</dbReference>
<dbReference type="InterPro" id="IPR036736">
    <property type="entry name" value="ACP-like_sf"/>
</dbReference>
<sequence>MQHTSEEIKMQVENPEAKLLANTSSAILDPQFRSAIADALGLEPQTITLESRWKSDLDPDSLDFVNIGINLEEIFDVNINDDEFRKAVREAGGDPTIAKVLAIVRRIAKPY</sequence>
<dbReference type="STRING" id="1802115.A2756_03290"/>
<organism evidence="2 3">
    <name type="scientific">Candidatus Ryanbacteria bacterium RIFCSPHIGHO2_01_FULL_48_27</name>
    <dbReference type="NCBI Taxonomy" id="1802115"/>
    <lineage>
        <taxon>Bacteria</taxon>
        <taxon>Candidatus Ryaniibacteriota</taxon>
    </lineage>
</organism>
<reference evidence="2 3" key="1">
    <citation type="journal article" date="2016" name="Nat. Commun.">
        <title>Thousands of microbial genomes shed light on interconnected biogeochemical processes in an aquifer system.</title>
        <authorList>
            <person name="Anantharaman K."/>
            <person name="Brown C.T."/>
            <person name="Hug L.A."/>
            <person name="Sharon I."/>
            <person name="Castelle C.J."/>
            <person name="Probst A.J."/>
            <person name="Thomas B.C."/>
            <person name="Singh A."/>
            <person name="Wilkins M.J."/>
            <person name="Karaoz U."/>
            <person name="Brodie E.L."/>
            <person name="Williams K.H."/>
            <person name="Hubbard S.S."/>
            <person name="Banfield J.F."/>
        </authorList>
    </citation>
    <scope>NUCLEOTIDE SEQUENCE [LARGE SCALE GENOMIC DNA]</scope>
</reference>
<dbReference type="Proteomes" id="UP000177785">
    <property type="component" value="Unassembled WGS sequence"/>
</dbReference>
<protein>
    <recommendedName>
        <fullName evidence="1">Carrier domain-containing protein</fullName>
    </recommendedName>
</protein>
<dbReference type="EMBL" id="MHNL01000037">
    <property type="protein sequence ID" value="OGZ43306.1"/>
    <property type="molecule type" value="Genomic_DNA"/>
</dbReference>
<name>A0A1G2FZ28_9BACT</name>
<dbReference type="InterPro" id="IPR009081">
    <property type="entry name" value="PP-bd_ACP"/>
</dbReference>
<dbReference type="Gene3D" id="1.10.1200.10">
    <property type="entry name" value="ACP-like"/>
    <property type="match status" value="1"/>
</dbReference>